<evidence type="ECO:0000256" key="5">
    <source>
        <dbReference type="ARBA" id="ARBA00022741"/>
    </source>
</evidence>
<name>A0ABT9D671_9CELL</name>
<comment type="similarity">
    <text evidence="1">Belongs to the methylthioribose kinase family.</text>
</comment>
<dbReference type="NCBIfam" id="TIGR01767">
    <property type="entry name" value="MTRK"/>
    <property type="match status" value="1"/>
</dbReference>
<proteinExistence type="inferred from homology"/>
<keyword evidence="6 9" id="KW-0418">Kinase</keyword>
<evidence type="ECO:0000259" key="8">
    <source>
        <dbReference type="Pfam" id="PF01636"/>
    </source>
</evidence>
<evidence type="ECO:0000256" key="6">
    <source>
        <dbReference type="ARBA" id="ARBA00022777"/>
    </source>
</evidence>
<dbReference type="PIRSF" id="PIRSF031134">
    <property type="entry name" value="MTRK"/>
    <property type="match status" value="1"/>
</dbReference>
<comment type="caution">
    <text evidence="9">The sequence shown here is derived from an EMBL/GenBank/DDBJ whole genome shotgun (WGS) entry which is preliminary data.</text>
</comment>
<dbReference type="RefSeq" id="WP_304599996.1">
    <property type="nucleotide sequence ID" value="NZ_JAUQYP010000001.1"/>
</dbReference>
<accession>A0ABT9D671</accession>
<dbReference type="PANTHER" id="PTHR34273">
    <property type="entry name" value="METHYLTHIORIBOSE KINASE"/>
    <property type="match status" value="1"/>
</dbReference>
<dbReference type="SUPFAM" id="SSF56112">
    <property type="entry name" value="Protein kinase-like (PK-like)"/>
    <property type="match status" value="1"/>
</dbReference>
<evidence type="ECO:0000256" key="7">
    <source>
        <dbReference type="ARBA" id="ARBA00022840"/>
    </source>
</evidence>
<evidence type="ECO:0000256" key="4">
    <source>
        <dbReference type="ARBA" id="ARBA00022679"/>
    </source>
</evidence>
<organism evidence="9 10">
    <name type="scientific">Actinotalea lenta</name>
    <dbReference type="NCBI Taxonomy" id="3064654"/>
    <lineage>
        <taxon>Bacteria</taxon>
        <taxon>Bacillati</taxon>
        <taxon>Actinomycetota</taxon>
        <taxon>Actinomycetes</taxon>
        <taxon>Micrococcales</taxon>
        <taxon>Cellulomonadaceae</taxon>
        <taxon>Actinotalea</taxon>
    </lineage>
</organism>
<keyword evidence="7" id="KW-0067">ATP-binding</keyword>
<reference evidence="9 10" key="1">
    <citation type="submission" date="2023-07" db="EMBL/GenBank/DDBJ databases">
        <title>Description of novel actinomycetes strains, isolated from tidal flat sediment.</title>
        <authorList>
            <person name="Lu C."/>
        </authorList>
    </citation>
    <scope>NUCLEOTIDE SEQUENCE [LARGE SCALE GENOMIC DNA]</scope>
    <source>
        <strain evidence="9 10">SYSU T00b441</strain>
    </source>
</reference>
<dbReference type="InterPro" id="IPR002575">
    <property type="entry name" value="Aminoglycoside_PTrfase"/>
</dbReference>
<evidence type="ECO:0000256" key="1">
    <source>
        <dbReference type="ARBA" id="ARBA00010165"/>
    </source>
</evidence>
<evidence type="ECO:0000313" key="10">
    <source>
        <dbReference type="Proteomes" id="UP001232536"/>
    </source>
</evidence>
<dbReference type="GO" id="GO:0046522">
    <property type="term" value="F:S-methyl-5-thioribose kinase activity"/>
    <property type="evidence" value="ECO:0007669"/>
    <property type="project" value="UniProtKB-EC"/>
</dbReference>
<protein>
    <recommendedName>
        <fullName evidence="3">S-methyl-5-thioribose kinase</fullName>
        <ecNumber evidence="3">2.7.1.100</ecNumber>
    </recommendedName>
</protein>
<comment type="subunit">
    <text evidence="2">Homodimer.</text>
</comment>
<dbReference type="EMBL" id="JAUQYP010000001">
    <property type="protein sequence ID" value="MDO8106323.1"/>
    <property type="molecule type" value="Genomic_DNA"/>
</dbReference>
<dbReference type="Proteomes" id="UP001232536">
    <property type="component" value="Unassembled WGS sequence"/>
</dbReference>
<dbReference type="PANTHER" id="PTHR34273:SF2">
    <property type="entry name" value="METHYLTHIORIBOSE KINASE"/>
    <property type="match status" value="1"/>
</dbReference>
<dbReference type="Gene3D" id="3.90.1200.10">
    <property type="match status" value="1"/>
</dbReference>
<sequence>MEADYRFLTVDEVPGYLASVPALAERIDAGRLVSVGEIGDGNLNLVFLAKDADGRGVVVKQALPYVRMVGEGWPMTPEREKHEIQSLLAHHALVPELVVEVLHHDEGRHIIGMEDLSDHQVWRHALNDGATHDGAAAAVGRYIGAVAFGTSVFGLGRQELADAQAAAINPELCEITEDLVFTEPSVDAGRNEVLPENEPDAAALAADDTFVDAMGRAKYAFMTHGEALIHGDLHTGSVMVRAPQGSTVADSVKVFDSEFAFYGPVAFDIGASWANYVLAASRAFAMGDDARGQWALGLVDQTWQAFEAEFRTRWPERVDPRVWRDSFLEERIAAWRAEAWVFAAAKMSRRIVGAAKVTDVQTLPPDLRVGAARGVLAAARAAVRVSGDRSATAFSELCGAELVRHRTGG</sequence>
<evidence type="ECO:0000256" key="2">
    <source>
        <dbReference type="ARBA" id="ARBA00011738"/>
    </source>
</evidence>
<evidence type="ECO:0000313" key="9">
    <source>
        <dbReference type="EMBL" id="MDO8106323.1"/>
    </source>
</evidence>
<feature type="domain" description="Aminoglycoside phosphotransferase" evidence="8">
    <location>
        <begin position="37"/>
        <end position="289"/>
    </location>
</feature>
<keyword evidence="5" id="KW-0547">Nucleotide-binding</keyword>
<dbReference type="InterPro" id="IPR011009">
    <property type="entry name" value="Kinase-like_dom_sf"/>
</dbReference>
<dbReference type="InterPro" id="IPR009212">
    <property type="entry name" value="Methylthioribose_kinase"/>
</dbReference>
<keyword evidence="10" id="KW-1185">Reference proteome</keyword>
<evidence type="ECO:0000256" key="3">
    <source>
        <dbReference type="ARBA" id="ARBA00012128"/>
    </source>
</evidence>
<dbReference type="Pfam" id="PF01636">
    <property type="entry name" value="APH"/>
    <property type="match status" value="1"/>
</dbReference>
<dbReference type="Gene3D" id="3.30.200.20">
    <property type="entry name" value="Phosphorylase Kinase, domain 1"/>
    <property type="match status" value="1"/>
</dbReference>
<gene>
    <name evidence="9" type="primary">mtnK</name>
    <name evidence="9" type="ORF">Q6348_03835</name>
</gene>
<dbReference type="EC" id="2.7.1.100" evidence="3"/>
<keyword evidence="4 9" id="KW-0808">Transferase</keyword>